<protein>
    <submittedName>
        <fullName evidence="9">Increased DNA methylation like</fullName>
    </submittedName>
</protein>
<comment type="subcellular location">
    <subcellularLocation>
        <location evidence="1">Nucleus</location>
    </subcellularLocation>
</comment>
<feature type="compositionally biased region" description="Acidic residues" evidence="7">
    <location>
        <begin position="174"/>
        <end position="185"/>
    </location>
</feature>
<dbReference type="SMART" id="SM00249">
    <property type="entry name" value="PHD"/>
    <property type="match status" value="2"/>
</dbReference>
<reference evidence="9" key="2">
    <citation type="submission" date="2023-05" db="EMBL/GenBank/DDBJ databases">
        <authorList>
            <person name="Schelkunov M.I."/>
        </authorList>
    </citation>
    <scope>NUCLEOTIDE SEQUENCE</scope>
    <source>
        <strain evidence="9">Hsosn_3</strain>
        <tissue evidence="9">Leaf</tissue>
    </source>
</reference>
<dbReference type="GO" id="GO:0003714">
    <property type="term" value="F:transcription corepressor activity"/>
    <property type="evidence" value="ECO:0007669"/>
    <property type="project" value="InterPro"/>
</dbReference>
<dbReference type="InterPro" id="IPR011011">
    <property type="entry name" value="Znf_FYVE_PHD"/>
</dbReference>
<feature type="compositionally biased region" description="Basic and acidic residues" evidence="7">
    <location>
        <begin position="320"/>
        <end position="330"/>
    </location>
</feature>
<evidence type="ECO:0000256" key="5">
    <source>
        <dbReference type="ARBA" id="ARBA00023242"/>
    </source>
</evidence>
<proteinExistence type="predicted"/>
<keyword evidence="4" id="KW-0862">Zinc</keyword>
<organism evidence="9 10">
    <name type="scientific">Heracleum sosnowskyi</name>
    <dbReference type="NCBI Taxonomy" id="360622"/>
    <lineage>
        <taxon>Eukaryota</taxon>
        <taxon>Viridiplantae</taxon>
        <taxon>Streptophyta</taxon>
        <taxon>Embryophyta</taxon>
        <taxon>Tracheophyta</taxon>
        <taxon>Spermatophyta</taxon>
        <taxon>Magnoliopsida</taxon>
        <taxon>eudicotyledons</taxon>
        <taxon>Gunneridae</taxon>
        <taxon>Pentapetalae</taxon>
        <taxon>asterids</taxon>
        <taxon>campanulids</taxon>
        <taxon>Apiales</taxon>
        <taxon>Apiaceae</taxon>
        <taxon>Apioideae</taxon>
        <taxon>apioid superclade</taxon>
        <taxon>Tordylieae</taxon>
        <taxon>Tordyliinae</taxon>
        <taxon>Heracleum</taxon>
    </lineage>
</organism>
<dbReference type="EMBL" id="JAUIZM010000004">
    <property type="protein sequence ID" value="KAK1390541.1"/>
    <property type="molecule type" value="Genomic_DNA"/>
</dbReference>
<dbReference type="Pfam" id="PF23209">
    <property type="entry name" value="IDM1_C"/>
    <property type="match status" value="1"/>
</dbReference>
<dbReference type="Proteomes" id="UP001237642">
    <property type="component" value="Unassembled WGS sequence"/>
</dbReference>
<dbReference type="InterPro" id="IPR042163">
    <property type="entry name" value="PHF12"/>
</dbReference>
<dbReference type="Pfam" id="PF22970">
    <property type="entry name" value="DUF7028"/>
    <property type="match status" value="1"/>
</dbReference>
<comment type="caution">
    <text evidence="9">The sequence shown here is derived from an EMBL/GenBank/DDBJ whole genome shotgun (WGS) entry which is preliminary data.</text>
</comment>
<keyword evidence="2" id="KW-0479">Metal-binding</keyword>
<dbReference type="InterPro" id="IPR054292">
    <property type="entry name" value="DUF7028"/>
</dbReference>
<name>A0AAD8MZH9_9APIA</name>
<feature type="region of interest" description="Disordered" evidence="7">
    <location>
        <begin position="150"/>
        <end position="199"/>
    </location>
</feature>
<evidence type="ECO:0000256" key="2">
    <source>
        <dbReference type="ARBA" id="ARBA00022723"/>
    </source>
</evidence>
<dbReference type="PANTHER" id="PTHR46309">
    <property type="entry name" value="PHD FINGER PROTEIN 12"/>
    <property type="match status" value="1"/>
</dbReference>
<dbReference type="InterPro" id="IPR056511">
    <property type="entry name" value="IDM1_C"/>
</dbReference>
<dbReference type="InterPro" id="IPR001965">
    <property type="entry name" value="Znf_PHD"/>
</dbReference>
<feature type="compositionally biased region" description="Basic residues" evidence="7">
    <location>
        <begin position="484"/>
        <end position="495"/>
    </location>
</feature>
<feature type="region of interest" description="Disordered" evidence="7">
    <location>
        <begin position="225"/>
        <end position="354"/>
    </location>
</feature>
<feature type="region of interest" description="Disordered" evidence="7">
    <location>
        <begin position="472"/>
        <end position="511"/>
    </location>
</feature>
<evidence type="ECO:0000259" key="8">
    <source>
        <dbReference type="PROSITE" id="PS50016"/>
    </source>
</evidence>
<feature type="region of interest" description="Disordered" evidence="7">
    <location>
        <begin position="35"/>
        <end position="71"/>
    </location>
</feature>
<dbReference type="SUPFAM" id="SSF57903">
    <property type="entry name" value="FYVE/PHD zinc finger"/>
    <property type="match status" value="1"/>
</dbReference>
<feature type="domain" description="PHD-type" evidence="8">
    <location>
        <begin position="675"/>
        <end position="720"/>
    </location>
</feature>
<gene>
    <name evidence="9" type="ORF">POM88_018719</name>
</gene>
<feature type="compositionally biased region" description="Polar residues" evidence="7">
    <location>
        <begin position="1174"/>
        <end position="1192"/>
    </location>
</feature>
<feature type="region of interest" description="Disordered" evidence="7">
    <location>
        <begin position="1151"/>
        <end position="1209"/>
    </location>
</feature>
<reference evidence="9" key="1">
    <citation type="submission" date="2023-02" db="EMBL/GenBank/DDBJ databases">
        <title>Genome of toxic invasive species Heracleum sosnowskyi carries increased number of genes despite the absence of recent whole-genome duplications.</title>
        <authorList>
            <person name="Schelkunov M."/>
            <person name="Shtratnikova V."/>
            <person name="Makarenko M."/>
            <person name="Klepikova A."/>
            <person name="Omelchenko D."/>
            <person name="Novikova G."/>
            <person name="Obukhova E."/>
            <person name="Bogdanov V."/>
            <person name="Penin A."/>
            <person name="Logacheva M."/>
        </authorList>
    </citation>
    <scope>NUCLEOTIDE SEQUENCE</scope>
    <source>
        <strain evidence="9">Hsosn_3</strain>
        <tissue evidence="9">Leaf</tissue>
    </source>
</reference>
<evidence type="ECO:0000256" key="3">
    <source>
        <dbReference type="ARBA" id="ARBA00022771"/>
    </source>
</evidence>
<evidence type="ECO:0000256" key="6">
    <source>
        <dbReference type="PROSITE-ProRule" id="PRU00146"/>
    </source>
</evidence>
<accession>A0AAD8MZH9</accession>
<evidence type="ECO:0000256" key="4">
    <source>
        <dbReference type="ARBA" id="ARBA00022833"/>
    </source>
</evidence>
<feature type="compositionally biased region" description="Basic and acidic residues" evidence="7">
    <location>
        <begin position="1555"/>
        <end position="1572"/>
    </location>
</feature>
<dbReference type="GO" id="GO:0006357">
    <property type="term" value="P:regulation of transcription by RNA polymerase II"/>
    <property type="evidence" value="ECO:0007669"/>
    <property type="project" value="TreeGrafter"/>
</dbReference>
<evidence type="ECO:0000256" key="7">
    <source>
        <dbReference type="SAM" id="MobiDB-lite"/>
    </source>
</evidence>
<evidence type="ECO:0000256" key="1">
    <source>
        <dbReference type="ARBA" id="ARBA00004123"/>
    </source>
</evidence>
<feature type="compositionally biased region" description="Basic and acidic residues" evidence="7">
    <location>
        <begin position="235"/>
        <end position="248"/>
    </location>
</feature>
<dbReference type="InterPro" id="IPR032308">
    <property type="entry name" value="TDBD"/>
</dbReference>
<dbReference type="InterPro" id="IPR019787">
    <property type="entry name" value="Znf_PHD-finger"/>
</dbReference>
<dbReference type="CDD" id="cd15532">
    <property type="entry name" value="PHD2_CHD_II"/>
    <property type="match status" value="1"/>
</dbReference>
<feature type="region of interest" description="Disordered" evidence="7">
    <location>
        <begin position="1531"/>
        <end position="1572"/>
    </location>
</feature>
<sequence>MEEGMGSGERGSDVIKKKSSSGCLIIKKKVNGVSGFGGSSLNKGFESRSEKKRSRLVLTDSGSSEEMVEPERRRVREDIIYERRRSGIEDSRMLGFERKRGGIDVFEFDECDGFDGKRMRMDYMDDRLKLVGRSGDYDGFEIGSSRNVVFDGRKGSVSGGRSRGTNYSGQSRYEEEDEDDDDDDESHLPSSIFREKRREAPIESIRVQGKNGVLKVMVNKNKQQGFPVKGFNYPRADERMSSRSEAAFKKNKVMRPSFYSDSKRPEKPVSFKTDKKYVNSRKALPILSSKTEDKDEDSDSNDSENSLQQETSEQAQRSKKAIDNEHKKTTQTEILTPPTGGKENKVKRGNGTEKQLLREKIRSMLLDRGWKIDYRPRRNRDYLDAVYINPAGTAYWSIIKAYDALQKQLEEEEDNVKPCDESTSFTPLPEEIISKLTRQTRKKIERELKKKKRDAVCSRNSKEITRRESANCIDSEQQEEKLSHNRKHNHKSLRGRLHEADHVSGNDSGDNLYQVKAKEDMPERQSATNSHIIQGRKSRKIGRCTLLVRSSDKGLNSEADGYVPYTGKRTILSWLVDSGIVQTGEKVQYMNGRKTRVMLEGWVTKDGIHCGCCSKILTISKFEIHAGSKQRQPFLNIYLESGISLMQCQIDAWNKQKESEREAFHSVDVDGDPNDDTCGLCGDGGDLICCDGCPSTFHQSCLNMKMLPTGDWHCPNCTCKFCGFAGRSNAKADDRTDSSLLLCSLCEKKYHPSCSQDEVNISLNSGDTANSFCGKNCEEIFSHLQKLLGVKHELESGFSWSLVRRMDPAFERLHLGFPQRVECNSKLAVALSVMDECFLPIVDRRSGINLIHNVLYNCGSNFTRLSYSAFYTAILEKGDEIISAASIRIHGMQLAEMPFIGTRHIYRRQGMCCRLLSAIELALGTLKVEKLIIPAIAEHMNTWTEKFNFSPLEKSHKQEMWSMNMLVFPGTDMLQKLLIKRKIIEGSIKQETAEGSIGNNPGLQSTKANEDSPMLPVFGVSETDSSPKHDFNTSEGSDLLPLTESSRKATALLSSSQILTVPLNDIPAISGSLIFSCELKHEPAIETTPAIKLTSVNNLAESLGFKSTSPLNEHSSTYVAQKAEQGQSVKDHTQSSVDGVITLEEKAKAASDELVGDSSCETSNGKIDDDDATVIQNSVSVHDSGSHGTSESTHVESDTSNHTAVDSDNAREVYMNDTSANPPIDSIEELCAKHNVDDDTLRENSTVNIEEDATVIQNSTVNIEEDATAIQNSIHVHDCVSRVTSESRHIDTNTSDHTAVDMIDTCEVHVNDASVNPHKDAAEHLIAKDIAEDETSCKTFANTIEEDTTATQNSGYVNDSVGNIVEDQAAVQNSVSVHIDFDTSEHTAVDLDSTCEVDLNDTFVDSPKNSVEQSSTENTVKEDVTAIGIITQNNGGNVVDGVHEEHKAANVEPVIDPFNKTLLMSNTSQTVGEDPSELSPATDVVDDKRKGGLENSILGDAQKVDVKVASIELIVNTVCGTSVAKNTCQALNENGTGSTSGERTKDVNSDSFPSDDMKSDSHVMATEDHSIS</sequence>
<dbReference type="Pfam" id="PF16135">
    <property type="entry name" value="TDBD"/>
    <property type="match status" value="1"/>
</dbReference>
<dbReference type="GO" id="GO:0005634">
    <property type="term" value="C:nucleus"/>
    <property type="evidence" value="ECO:0007669"/>
    <property type="project" value="UniProtKB-SubCell"/>
</dbReference>
<keyword evidence="5" id="KW-0539">Nucleus</keyword>
<dbReference type="PROSITE" id="PS50016">
    <property type="entry name" value="ZF_PHD_2"/>
    <property type="match status" value="1"/>
</dbReference>
<dbReference type="Pfam" id="PF00628">
    <property type="entry name" value="PHD"/>
    <property type="match status" value="1"/>
</dbReference>
<dbReference type="PANTHER" id="PTHR46309:SF1">
    <property type="entry name" value="PHD FINGER PROTEIN 12"/>
    <property type="match status" value="1"/>
</dbReference>
<dbReference type="GO" id="GO:0008270">
    <property type="term" value="F:zinc ion binding"/>
    <property type="evidence" value="ECO:0007669"/>
    <property type="project" value="UniProtKB-KW"/>
</dbReference>
<dbReference type="InterPro" id="IPR013083">
    <property type="entry name" value="Znf_RING/FYVE/PHD"/>
</dbReference>
<feature type="compositionally biased region" description="Polar residues" evidence="7">
    <location>
        <begin position="1531"/>
        <end position="1541"/>
    </location>
</feature>
<evidence type="ECO:0000313" key="10">
    <source>
        <dbReference type="Proteomes" id="UP001237642"/>
    </source>
</evidence>
<feature type="compositionally biased region" description="Basic and acidic residues" evidence="7">
    <location>
        <begin position="261"/>
        <end position="277"/>
    </location>
</feature>
<keyword evidence="10" id="KW-1185">Reference proteome</keyword>
<dbReference type="Gene3D" id="3.30.40.10">
    <property type="entry name" value="Zinc/RING finger domain, C3HC4 (zinc finger)"/>
    <property type="match status" value="1"/>
</dbReference>
<evidence type="ECO:0000313" key="9">
    <source>
        <dbReference type="EMBL" id="KAK1390541.1"/>
    </source>
</evidence>
<keyword evidence="3 6" id="KW-0863">Zinc-finger</keyword>